<name>A0A6P7INP7_9TELE</name>
<dbReference type="FunCoup" id="A0A6P7INP7">
    <property type="interactions" value="1246"/>
</dbReference>
<dbReference type="InterPro" id="IPR040357">
    <property type="entry name" value="Vma22/CCDC115"/>
</dbReference>
<dbReference type="OrthoDB" id="408631at2759"/>
<feature type="region of interest" description="Disordered" evidence="13">
    <location>
        <begin position="93"/>
        <end position="153"/>
    </location>
</feature>
<evidence type="ECO:0000256" key="11">
    <source>
        <dbReference type="ARBA" id="ARBA00093634"/>
    </source>
</evidence>
<keyword evidence="14" id="KW-1185">Reference proteome</keyword>
<evidence type="ECO:0000256" key="10">
    <source>
        <dbReference type="ARBA" id="ARBA00064380"/>
    </source>
</evidence>
<dbReference type="CTD" id="84317"/>
<evidence type="ECO:0000256" key="6">
    <source>
        <dbReference type="ARBA" id="ARBA00023054"/>
    </source>
</evidence>
<feature type="compositionally biased region" description="Basic and acidic residues" evidence="13">
    <location>
        <begin position="218"/>
        <end position="241"/>
    </location>
</feature>
<reference evidence="15" key="1">
    <citation type="submission" date="2025-08" db="UniProtKB">
        <authorList>
            <consortium name="RefSeq"/>
        </authorList>
    </citation>
    <scope>IDENTIFICATION</scope>
</reference>
<evidence type="ECO:0000256" key="2">
    <source>
        <dbReference type="ARBA" id="ARBA00004371"/>
    </source>
</evidence>
<evidence type="ECO:0000256" key="12">
    <source>
        <dbReference type="ARBA" id="ARBA00093646"/>
    </source>
</evidence>
<evidence type="ECO:0000313" key="14">
    <source>
        <dbReference type="Proteomes" id="UP000515145"/>
    </source>
</evidence>
<sequence length="241" mass="27231">MGVPEEEKSSLLLDEKLLCFMEQLELLEAKRATLNSLIEQGWFSISKARYSMGNKQVSALQYASEIEPLVYVHARTQDTSKIDFCTERPAQHCNNDSCKDQRSVEDIGPREEGVRRRNKPKKTEKDTSESEGSEKSPEINPVQKSDQNPQQDPLKWFGILVPQSLKQAQMSFKQVIELSAEIATLQAAVLNIRQELKLSMSNKRTARERLGSSVGQDGRLHNSIDSEQEEAKAEHQATDSQ</sequence>
<keyword evidence="8" id="KW-0968">Cytoplasmic vesicle</keyword>
<dbReference type="Gene3D" id="1.10.287.3240">
    <property type="match status" value="1"/>
</dbReference>
<dbReference type="FunFam" id="1.10.287.3240:FF:000005">
    <property type="entry name" value="coiled-coil domain-containing protein 115"/>
    <property type="match status" value="1"/>
</dbReference>
<dbReference type="RefSeq" id="XP_028266536.1">
    <property type="nucleotide sequence ID" value="XM_028410735.1"/>
</dbReference>
<evidence type="ECO:0000256" key="7">
    <source>
        <dbReference type="ARBA" id="ARBA00023228"/>
    </source>
</evidence>
<dbReference type="GeneID" id="114439023"/>
<evidence type="ECO:0000256" key="9">
    <source>
        <dbReference type="ARBA" id="ARBA00046287"/>
    </source>
</evidence>
<dbReference type="GO" id="GO:0051082">
    <property type="term" value="F:unfolded protein binding"/>
    <property type="evidence" value="ECO:0007669"/>
    <property type="project" value="TreeGrafter"/>
</dbReference>
<keyword evidence="5" id="KW-0256">Endoplasmic reticulum</keyword>
<gene>
    <name evidence="15" type="primary">vma22</name>
</gene>
<keyword evidence="6" id="KW-0175">Coiled coil</keyword>
<evidence type="ECO:0000256" key="13">
    <source>
        <dbReference type="SAM" id="MobiDB-lite"/>
    </source>
</evidence>
<evidence type="ECO:0000256" key="4">
    <source>
        <dbReference type="ARBA" id="ARBA00022753"/>
    </source>
</evidence>
<comment type="subcellular location">
    <subcellularLocation>
        <location evidence="9">Cytoplasmic vesicle</location>
        <location evidence="9">COPI-coated vesicle</location>
    </subcellularLocation>
    <subcellularLocation>
        <location evidence="3">Endoplasmic reticulum-Golgi intermediate compartment</location>
    </subcellularLocation>
    <subcellularLocation>
        <location evidence="1">Endosome</location>
    </subcellularLocation>
    <subcellularLocation>
        <location evidence="2">Lysosome</location>
    </subcellularLocation>
</comment>
<evidence type="ECO:0000256" key="3">
    <source>
        <dbReference type="ARBA" id="ARBA00004399"/>
    </source>
</evidence>
<dbReference type="PANTHER" id="PTHR31996">
    <property type="entry name" value="COILED-COIL DOMAIN-CONTAINING PROTEIN 115"/>
    <property type="match status" value="1"/>
</dbReference>
<dbReference type="AlphaFoldDB" id="A0A6P7INP7"/>
<protein>
    <recommendedName>
        <fullName evidence="11">Vacuolar ATPase assembly protein VMA22</fullName>
    </recommendedName>
    <alternativeName>
        <fullName evidence="12">Coiled-coil domain-containing protein 115</fullName>
    </alternativeName>
</protein>
<dbReference type="Proteomes" id="UP000515145">
    <property type="component" value="Chromosome 7"/>
</dbReference>
<feature type="region of interest" description="Disordered" evidence="13">
    <location>
        <begin position="203"/>
        <end position="241"/>
    </location>
</feature>
<evidence type="ECO:0000256" key="5">
    <source>
        <dbReference type="ARBA" id="ARBA00022824"/>
    </source>
</evidence>
<evidence type="ECO:0000256" key="1">
    <source>
        <dbReference type="ARBA" id="ARBA00004177"/>
    </source>
</evidence>
<evidence type="ECO:0000256" key="8">
    <source>
        <dbReference type="ARBA" id="ARBA00023329"/>
    </source>
</evidence>
<dbReference type="PANTHER" id="PTHR31996:SF2">
    <property type="entry name" value="COILED-COIL DOMAIN-CONTAINING PROTEIN 115"/>
    <property type="match status" value="1"/>
</dbReference>
<evidence type="ECO:0000313" key="15">
    <source>
        <dbReference type="RefSeq" id="XP_028266536.1"/>
    </source>
</evidence>
<comment type="subunit">
    <text evidence="10">Accessory component of the multisubunit proton-transporting vacuolar (V)-ATPase protein pump.</text>
</comment>
<proteinExistence type="predicted"/>
<dbReference type="GO" id="GO:0005768">
    <property type="term" value="C:endosome"/>
    <property type="evidence" value="ECO:0007669"/>
    <property type="project" value="UniProtKB-SubCell"/>
</dbReference>
<organism evidence="14 15">
    <name type="scientific">Parambassis ranga</name>
    <name type="common">Indian glassy fish</name>
    <dbReference type="NCBI Taxonomy" id="210632"/>
    <lineage>
        <taxon>Eukaryota</taxon>
        <taxon>Metazoa</taxon>
        <taxon>Chordata</taxon>
        <taxon>Craniata</taxon>
        <taxon>Vertebrata</taxon>
        <taxon>Euteleostomi</taxon>
        <taxon>Actinopterygii</taxon>
        <taxon>Neopterygii</taxon>
        <taxon>Teleostei</taxon>
        <taxon>Neoteleostei</taxon>
        <taxon>Acanthomorphata</taxon>
        <taxon>Ovalentaria</taxon>
        <taxon>Ambassidae</taxon>
        <taxon>Parambassis</taxon>
    </lineage>
</organism>
<dbReference type="GO" id="GO:0070072">
    <property type="term" value="P:vacuolar proton-transporting V-type ATPase complex assembly"/>
    <property type="evidence" value="ECO:0007669"/>
    <property type="project" value="InterPro"/>
</dbReference>
<dbReference type="GO" id="GO:0005793">
    <property type="term" value="C:endoplasmic reticulum-Golgi intermediate compartment"/>
    <property type="evidence" value="ECO:0007669"/>
    <property type="project" value="UniProtKB-SubCell"/>
</dbReference>
<dbReference type="GO" id="GO:0005764">
    <property type="term" value="C:lysosome"/>
    <property type="evidence" value="ECO:0007669"/>
    <property type="project" value="UniProtKB-SubCell"/>
</dbReference>
<dbReference type="GO" id="GO:0030137">
    <property type="term" value="C:COPI-coated vesicle"/>
    <property type="evidence" value="ECO:0007669"/>
    <property type="project" value="UniProtKB-SubCell"/>
</dbReference>
<feature type="compositionally biased region" description="Basic and acidic residues" evidence="13">
    <location>
        <begin position="97"/>
        <end position="137"/>
    </location>
</feature>
<feature type="compositionally biased region" description="Polar residues" evidence="13">
    <location>
        <begin position="142"/>
        <end position="151"/>
    </location>
</feature>
<keyword evidence="7" id="KW-0458">Lysosome</keyword>
<dbReference type="Pfam" id="PF21730">
    <property type="entry name" value="Vma22_CCDC115"/>
    <property type="match status" value="1"/>
</dbReference>
<dbReference type="InParanoid" id="A0A6P7INP7"/>
<accession>A0A6P7INP7</accession>
<keyword evidence="4" id="KW-0967">Endosome</keyword>